<protein>
    <submittedName>
        <fullName evidence="2">Uncharacterized protein</fullName>
    </submittedName>
</protein>
<organism evidence="2 3">
    <name type="scientific">Mesorhabditis spiculigera</name>
    <dbReference type="NCBI Taxonomy" id="96644"/>
    <lineage>
        <taxon>Eukaryota</taxon>
        <taxon>Metazoa</taxon>
        <taxon>Ecdysozoa</taxon>
        <taxon>Nematoda</taxon>
        <taxon>Chromadorea</taxon>
        <taxon>Rhabditida</taxon>
        <taxon>Rhabditina</taxon>
        <taxon>Rhabditomorpha</taxon>
        <taxon>Rhabditoidea</taxon>
        <taxon>Rhabditidae</taxon>
        <taxon>Mesorhabditinae</taxon>
        <taxon>Mesorhabditis</taxon>
    </lineage>
</organism>
<proteinExistence type="predicted"/>
<comment type="caution">
    <text evidence="2">The sequence shown here is derived from an EMBL/GenBank/DDBJ whole genome shotgun (WGS) entry which is preliminary data.</text>
</comment>
<reference evidence="2" key="1">
    <citation type="submission" date="2023-06" db="EMBL/GenBank/DDBJ databases">
        <authorList>
            <person name="Delattre M."/>
        </authorList>
    </citation>
    <scope>NUCLEOTIDE SEQUENCE</scope>
    <source>
        <strain evidence="2">AF72</strain>
    </source>
</reference>
<accession>A0AA36G6K0</accession>
<name>A0AA36G6K0_9BILA</name>
<evidence type="ECO:0000313" key="2">
    <source>
        <dbReference type="EMBL" id="CAJ0581402.1"/>
    </source>
</evidence>
<keyword evidence="3" id="KW-1185">Reference proteome</keyword>
<dbReference type="Proteomes" id="UP001177023">
    <property type="component" value="Unassembled WGS sequence"/>
</dbReference>
<sequence>MEHQLHFPLDEEAIRAARASWQYKGSRYQRRSRAESGKRTARCGAEREANVRGNKSSQSRSRSAAGSSTSTDSSSTQRKKVKLPLPPLPPAEPHVCARLKVYDVVANVKMTVAVRYVGAAAVPQKHACLRLA</sequence>
<evidence type="ECO:0000256" key="1">
    <source>
        <dbReference type="SAM" id="MobiDB-lite"/>
    </source>
</evidence>
<feature type="compositionally biased region" description="Low complexity" evidence="1">
    <location>
        <begin position="56"/>
        <end position="76"/>
    </location>
</feature>
<feature type="region of interest" description="Disordered" evidence="1">
    <location>
        <begin position="24"/>
        <end position="89"/>
    </location>
</feature>
<feature type="compositionally biased region" description="Basic and acidic residues" evidence="1">
    <location>
        <begin position="32"/>
        <end position="50"/>
    </location>
</feature>
<dbReference type="EMBL" id="CATQJA010002663">
    <property type="protein sequence ID" value="CAJ0581402.1"/>
    <property type="molecule type" value="Genomic_DNA"/>
</dbReference>
<gene>
    <name evidence="2" type="ORF">MSPICULIGERA_LOCUS19563</name>
</gene>
<feature type="non-terminal residue" evidence="2">
    <location>
        <position position="1"/>
    </location>
</feature>
<evidence type="ECO:0000313" key="3">
    <source>
        <dbReference type="Proteomes" id="UP001177023"/>
    </source>
</evidence>
<dbReference type="AlphaFoldDB" id="A0AA36G6K0"/>